<protein>
    <submittedName>
        <fullName evidence="3">PrgI family protein</fullName>
    </submittedName>
</protein>
<sequence>MSIDDEYEPLVARIPADVEMPDKVLAGLTGRQLLILGATGGLVAWVYLLAQGRVPVVVIAALLIPLTALGFALALGRRDGLSLDRLALHGIRHALQGKVRVPAPEGIAPYPSWCRLRGQLPAPLDLPVRAIRQDGAMGLADGGTAVLVQAGTVSFTLRTAAEQESLVALFGRWLNSLDSPVQILIQSRSADLSDLTTELEESARDLAHPALEQAARDHAAYLDDLSRSRDLLTRRVLVVIRDQPTGETPLHRQARTRNVSATVAMRRAEDAVRALAALGIGAVVLDAEACTEVLADSLSPGQPRLGGLSRPYDLVTRSVPPTKEAR</sequence>
<keyword evidence="2" id="KW-0812">Transmembrane</keyword>
<evidence type="ECO:0000313" key="4">
    <source>
        <dbReference type="Proteomes" id="UP000282674"/>
    </source>
</evidence>
<reference evidence="3 4" key="1">
    <citation type="submission" date="2018-10" db="EMBL/GenBank/DDBJ databases">
        <title>Isolation from soil.</title>
        <authorList>
            <person name="Hu J."/>
        </authorList>
    </citation>
    <scope>NUCLEOTIDE SEQUENCE [LARGE SCALE GENOMIC DNA]</scope>
    <source>
        <strain evidence="3 4">NEAU-Ht49</strain>
    </source>
</reference>
<feature type="transmembrane region" description="Helical" evidence="2">
    <location>
        <begin position="56"/>
        <end position="76"/>
    </location>
</feature>
<evidence type="ECO:0000313" key="3">
    <source>
        <dbReference type="EMBL" id="RMI36991.1"/>
    </source>
</evidence>
<evidence type="ECO:0000256" key="2">
    <source>
        <dbReference type="SAM" id="Phobius"/>
    </source>
</evidence>
<dbReference type="RefSeq" id="WP_122199138.1">
    <property type="nucleotide sequence ID" value="NZ_JBHSKC010000053.1"/>
</dbReference>
<accession>A0A3M2LHT7</accession>
<feature type="transmembrane region" description="Helical" evidence="2">
    <location>
        <begin position="33"/>
        <end position="50"/>
    </location>
</feature>
<gene>
    <name evidence="3" type="ORF">EBO15_37045</name>
</gene>
<comment type="caution">
    <text evidence="3">The sequence shown here is derived from an EMBL/GenBank/DDBJ whole genome shotgun (WGS) entry which is preliminary data.</text>
</comment>
<dbReference type="OrthoDB" id="3354527at2"/>
<feature type="region of interest" description="Disordered" evidence="1">
    <location>
        <begin position="300"/>
        <end position="326"/>
    </location>
</feature>
<name>A0A3M2LHT7_9ACTN</name>
<evidence type="ECO:0000256" key="1">
    <source>
        <dbReference type="SAM" id="MobiDB-lite"/>
    </source>
</evidence>
<organism evidence="3 4">
    <name type="scientific">Actinomadura harenae</name>
    <dbReference type="NCBI Taxonomy" id="2483351"/>
    <lineage>
        <taxon>Bacteria</taxon>
        <taxon>Bacillati</taxon>
        <taxon>Actinomycetota</taxon>
        <taxon>Actinomycetes</taxon>
        <taxon>Streptosporangiales</taxon>
        <taxon>Thermomonosporaceae</taxon>
        <taxon>Actinomadura</taxon>
    </lineage>
</organism>
<dbReference type="Proteomes" id="UP000282674">
    <property type="component" value="Unassembled WGS sequence"/>
</dbReference>
<keyword evidence="2" id="KW-1133">Transmembrane helix</keyword>
<keyword evidence="2" id="KW-0472">Membrane</keyword>
<keyword evidence="4" id="KW-1185">Reference proteome</keyword>
<dbReference type="AlphaFoldDB" id="A0A3M2LHT7"/>
<dbReference type="EMBL" id="RFFG01000119">
    <property type="protein sequence ID" value="RMI36991.1"/>
    <property type="molecule type" value="Genomic_DNA"/>
</dbReference>
<dbReference type="InterPro" id="IPR024414">
    <property type="entry name" value="Uncharacterised_PrgI"/>
</dbReference>
<dbReference type="Pfam" id="PF12666">
    <property type="entry name" value="PrgI"/>
    <property type="match status" value="1"/>
</dbReference>
<proteinExistence type="predicted"/>